<dbReference type="InterPro" id="IPR036279">
    <property type="entry name" value="5-3_exonuclease_C_sf"/>
</dbReference>
<dbReference type="FunFam" id="1.10.150.20:FF:000003">
    <property type="entry name" value="DNA polymerase I"/>
    <property type="match status" value="1"/>
</dbReference>
<evidence type="ECO:0000313" key="4">
    <source>
        <dbReference type="EMBL" id="PIY33569.1"/>
    </source>
</evidence>
<feature type="domain" description="3'-5' exonuclease" evidence="2">
    <location>
        <begin position="172"/>
        <end position="341"/>
    </location>
</feature>
<evidence type="ECO:0000259" key="3">
    <source>
        <dbReference type="SMART" id="SM00475"/>
    </source>
</evidence>
<dbReference type="InterPro" id="IPR012337">
    <property type="entry name" value="RNaseH-like_sf"/>
</dbReference>
<dbReference type="InterPro" id="IPR002562">
    <property type="entry name" value="3'-5'_exonuclease_dom"/>
</dbReference>
<evidence type="ECO:0008006" key="6">
    <source>
        <dbReference type="Google" id="ProtNLM"/>
    </source>
</evidence>
<dbReference type="GO" id="GO:0008408">
    <property type="term" value="F:3'-5' exonuclease activity"/>
    <property type="evidence" value="ECO:0007669"/>
    <property type="project" value="InterPro"/>
</dbReference>
<dbReference type="Pfam" id="PF22619">
    <property type="entry name" value="DNA_polI_exo1"/>
    <property type="match status" value="1"/>
</dbReference>
<proteinExistence type="predicted"/>
<dbReference type="Pfam" id="PF01367">
    <property type="entry name" value="5_3_exonuc"/>
    <property type="match status" value="1"/>
</dbReference>
<name>A0A2M7PSH9_9BACT</name>
<dbReference type="Proteomes" id="UP000230646">
    <property type="component" value="Unassembled WGS sequence"/>
</dbReference>
<dbReference type="GO" id="GO:0003677">
    <property type="term" value="F:DNA binding"/>
    <property type="evidence" value="ECO:0007669"/>
    <property type="project" value="UniProtKB-KW"/>
</dbReference>
<dbReference type="SMART" id="SM00474">
    <property type="entry name" value="35EXOc"/>
    <property type="match status" value="1"/>
</dbReference>
<gene>
    <name evidence="4" type="ORF">COZ07_01675</name>
</gene>
<dbReference type="SMART" id="SM00279">
    <property type="entry name" value="HhH2"/>
    <property type="match status" value="1"/>
</dbReference>
<protein>
    <recommendedName>
        <fullName evidence="6">5'-3' exonuclease domain-containing protein</fullName>
    </recommendedName>
</protein>
<evidence type="ECO:0000259" key="2">
    <source>
        <dbReference type="SMART" id="SM00474"/>
    </source>
</evidence>
<dbReference type="InterPro" id="IPR038969">
    <property type="entry name" value="FEN"/>
</dbReference>
<feature type="non-terminal residue" evidence="4">
    <location>
        <position position="387"/>
    </location>
</feature>
<dbReference type="Gene3D" id="1.10.150.20">
    <property type="entry name" value="5' to 3' exonuclease, C-terminal subdomain"/>
    <property type="match status" value="1"/>
</dbReference>
<dbReference type="GO" id="GO:0008409">
    <property type="term" value="F:5'-3' exonuclease activity"/>
    <property type="evidence" value="ECO:0007669"/>
    <property type="project" value="InterPro"/>
</dbReference>
<keyword evidence="1" id="KW-0238">DNA-binding</keyword>
<sequence>MQLASKKTKIYTMRRGLSDAVLYDENKIYERYGISSKQLIDFKGLRGDPSDNIPGVFGIGEKTAVSLLQEFETLENIYKNIEKIKISVREKLTRDKMQAIKSKKLATIVRNVPVEFDLEKAKIDDFDKKKLVKLFEELNFFSLIKRIPQNKLDESENCSKKEKKNKSVKDFKYNFIIKEKENDFWKDLSQKKELSFKLETQERENGHNEILGVSFSWESGRAGYAKYSEKTRSFIKDIFENEKIVKIGYDLKISIKILFSYGIILKGKLYDIMLLAYVLDPGAKIDFPFLVLKELGEEIEERNNKGQLGLEIMSFQEKIEKICRQTDYIKKLKKIFEEKMEKISQTQKKQKNLETVFWEIEIPLVEILAQMEMNGILLNAFIFQGIS</sequence>
<accession>A0A2M7PSH9</accession>
<evidence type="ECO:0000313" key="5">
    <source>
        <dbReference type="Proteomes" id="UP000230646"/>
    </source>
</evidence>
<dbReference type="PANTHER" id="PTHR42646">
    <property type="entry name" value="FLAP ENDONUCLEASE XNI"/>
    <property type="match status" value="1"/>
</dbReference>
<dbReference type="SUPFAM" id="SSF47807">
    <property type="entry name" value="5' to 3' exonuclease, C-terminal subdomain"/>
    <property type="match status" value="1"/>
</dbReference>
<dbReference type="AlphaFoldDB" id="A0A2M7PSH9"/>
<reference evidence="4 5" key="1">
    <citation type="submission" date="2017-09" db="EMBL/GenBank/DDBJ databases">
        <title>Depth-based differentiation of microbial function through sediment-hosted aquifers and enrichment of novel symbionts in the deep terrestrial subsurface.</title>
        <authorList>
            <person name="Probst A.J."/>
            <person name="Ladd B."/>
            <person name="Jarett J.K."/>
            <person name="Geller-Mcgrath D.E."/>
            <person name="Sieber C.M."/>
            <person name="Emerson J.B."/>
            <person name="Anantharaman K."/>
            <person name="Thomas B.C."/>
            <person name="Malmstrom R."/>
            <person name="Stieglmeier M."/>
            <person name="Klingl A."/>
            <person name="Woyke T."/>
            <person name="Ryan C.M."/>
            <person name="Banfield J.F."/>
        </authorList>
    </citation>
    <scope>NUCLEOTIDE SEQUENCE [LARGE SCALE GENOMIC DNA]</scope>
    <source>
        <strain evidence="4">CG_4_10_14_3_um_filter_34_13</strain>
    </source>
</reference>
<dbReference type="InterPro" id="IPR002421">
    <property type="entry name" value="5-3_exonuclease"/>
</dbReference>
<dbReference type="GO" id="GO:0017108">
    <property type="term" value="F:5'-flap endonuclease activity"/>
    <property type="evidence" value="ECO:0007669"/>
    <property type="project" value="InterPro"/>
</dbReference>
<dbReference type="InterPro" id="IPR054690">
    <property type="entry name" value="DNA_polI_exonuclease"/>
</dbReference>
<dbReference type="InterPro" id="IPR008918">
    <property type="entry name" value="HhH2"/>
</dbReference>
<dbReference type="InterPro" id="IPR036397">
    <property type="entry name" value="RNaseH_sf"/>
</dbReference>
<dbReference type="Gene3D" id="3.30.420.10">
    <property type="entry name" value="Ribonuclease H-like superfamily/Ribonuclease H"/>
    <property type="match status" value="1"/>
</dbReference>
<dbReference type="InterPro" id="IPR020045">
    <property type="entry name" value="DNA_polI_H3TH"/>
</dbReference>
<dbReference type="GO" id="GO:0033567">
    <property type="term" value="P:DNA replication, Okazaki fragment processing"/>
    <property type="evidence" value="ECO:0007669"/>
    <property type="project" value="InterPro"/>
</dbReference>
<evidence type="ECO:0000256" key="1">
    <source>
        <dbReference type="ARBA" id="ARBA00023125"/>
    </source>
</evidence>
<dbReference type="PANTHER" id="PTHR42646:SF2">
    <property type="entry name" value="5'-3' EXONUCLEASE FAMILY PROTEIN"/>
    <property type="match status" value="1"/>
</dbReference>
<organism evidence="4 5">
    <name type="scientific">Candidatus Infernicultor aquiphilus</name>
    <dbReference type="NCBI Taxonomy" id="1805029"/>
    <lineage>
        <taxon>Bacteria</taxon>
        <taxon>Pseudomonadati</taxon>
        <taxon>Atribacterota</taxon>
        <taxon>Candidatus Phoenicimicrobiia</taxon>
        <taxon>Candidatus Pheonicimicrobiales</taxon>
        <taxon>Candidatus Phoenicimicrobiaceae</taxon>
        <taxon>Candidatus Infernicultor</taxon>
    </lineage>
</organism>
<feature type="domain" description="5'-3' exonuclease" evidence="3">
    <location>
        <begin position="1"/>
        <end position="124"/>
    </location>
</feature>
<dbReference type="SMART" id="SM00475">
    <property type="entry name" value="53EXOc"/>
    <property type="match status" value="1"/>
</dbReference>
<dbReference type="CDD" id="cd09898">
    <property type="entry name" value="H3TH_53EXO"/>
    <property type="match status" value="1"/>
</dbReference>
<dbReference type="SUPFAM" id="SSF53098">
    <property type="entry name" value="Ribonuclease H-like"/>
    <property type="match status" value="1"/>
</dbReference>
<comment type="caution">
    <text evidence="4">The sequence shown here is derived from an EMBL/GenBank/DDBJ whole genome shotgun (WGS) entry which is preliminary data.</text>
</comment>
<dbReference type="EMBL" id="PFKO01000061">
    <property type="protein sequence ID" value="PIY33569.1"/>
    <property type="molecule type" value="Genomic_DNA"/>
</dbReference>